<comment type="similarity">
    <text evidence="1">Belongs to the aldo/keto reductase family.</text>
</comment>
<dbReference type="SUPFAM" id="SSF51430">
    <property type="entry name" value="NAD(P)-linked oxidoreductase"/>
    <property type="match status" value="1"/>
</dbReference>
<evidence type="ECO:0000256" key="3">
    <source>
        <dbReference type="ARBA" id="ARBA00023002"/>
    </source>
</evidence>
<evidence type="ECO:0000313" key="9">
    <source>
        <dbReference type="EMBL" id="HIX55965.1"/>
    </source>
</evidence>
<dbReference type="Proteomes" id="UP000886829">
    <property type="component" value="Unassembled WGS sequence"/>
</dbReference>
<dbReference type="PANTHER" id="PTHR43827:SF3">
    <property type="entry name" value="NADP-DEPENDENT OXIDOREDUCTASE DOMAIN-CONTAINING PROTEIN"/>
    <property type="match status" value="1"/>
</dbReference>
<evidence type="ECO:0000256" key="6">
    <source>
        <dbReference type="PIRSR" id="PIRSR000097-2"/>
    </source>
</evidence>
<feature type="active site" description="Proton donor" evidence="5">
    <location>
        <position position="51"/>
    </location>
</feature>
<reference evidence="9" key="1">
    <citation type="journal article" date="2021" name="PeerJ">
        <title>Extensive microbial diversity within the chicken gut microbiome revealed by metagenomics and culture.</title>
        <authorList>
            <person name="Gilroy R."/>
            <person name="Ravi A."/>
            <person name="Getino M."/>
            <person name="Pursley I."/>
            <person name="Horton D.L."/>
            <person name="Alikhan N.F."/>
            <person name="Baker D."/>
            <person name="Gharbi K."/>
            <person name="Hall N."/>
            <person name="Watson M."/>
            <person name="Adriaenssens E.M."/>
            <person name="Foster-Nyarko E."/>
            <person name="Jarju S."/>
            <person name="Secka A."/>
            <person name="Antonio M."/>
            <person name="Oren A."/>
            <person name="Chaudhuri R.R."/>
            <person name="La Ragione R."/>
            <person name="Hildebrand F."/>
            <person name="Pallen M.J."/>
        </authorList>
    </citation>
    <scope>NUCLEOTIDE SEQUENCE</scope>
    <source>
        <strain evidence="9">USASDec5-558</strain>
    </source>
</reference>
<organism evidence="9 10">
    <name type="scientific">Candidatus Anaerobiospirillum pullistercoris</name>
    <dbReference type="NCBI Taxonomy" id="2838452"/>
    <lineage>
        <taxon>Bacteria</taxon>
        <taxon>Pseudomonadati</taxon>
        <taxon>Pseudomonadota</taxon>
        <taxon>Gammaproteobacteria</taxon>
        <taxon>Aeromonadales</taxon>
        <taxon>Succinivibrionaceae</taxon>
        <taxon>Anaerobiospirillum</taxon>
    </lineage>
</organism>
<evidence type="ECO:0000256" key="5">
    <source>
        <dbReference type="PIRSR" id="PIRSR000097-1"/>
    </source>
</evidence>
<dbReference type="Gene3D" id="3.20.20.100">
    <property type="entry name" value="NADP-dependent oxidoreductase domain"/>
    <property type="match status" value="1"/>
</dbReference>
<dbReference type="FunFam" id="3.20.20.100:FF:000002">
    <property type="entry name" value="2,5-diketo-D-gluconic acid reductase A"/>
    <property type="match status" value="1"/>
</dbReference>
<name>A0A9D1WBF0_9GAMM</name>
<sequence length="268" mass="30307">MAAVPSYKLTNVVSYPCIGLGTYAITGRSCVQSVATAIDLGYRLIDTASFYHNEAEVGEGVRQSSVPREQVFVATKLYPNQFGHAARAIDEALRKLDLDYVDMMLLHHPAGNDVQAYRAIEDAIQAGKIRFAGISCYYQEELTRFLPQISVKPLLVQNEVHPFYQDTAVVDFIQKQGLLVQSWYPLGGRGYTQELFGHKTIKDIAAGHHKTPAQVILRWHVERGICPIPGSHSVQHLKENLEIFDFKLSPEEMQVIARLERHDKHDWY</sequence>
<comment type="caution">
    <text evidence="9">The sequence shown here is derived from an EMBL/GenBank/DDBJ whole genome shotgun (WGS) entry which is preliminary data.</text>
</comment>
<evidence type="ECO:0000256" key="4">
    <source>
        <dbReference type="ARBA" id="ARBA00049445"/>
    </source>
</evidence>
<dbReference type="CDD" id="cd19071">
    <property type="entry name" value="AKR_AKR1-5-like"/>
    <property type="match status" value="1"/>
</dbReference>
<evidence type="ECO:0000256" key="2">
    <source>
        <dbReference type="ARBA" id="ARBA00022857"/>
    </source>
</evidence>
<evidence type="ECO:0000256" key="1">
    <source>
        <dbReference type="ARBA" id="ARBA00007905"/>
    </source>
</evidence>
<evidence type="ECO:0000259" key="8">
    <source>
        <dbReference type="Pfam" id="PF00248"/>
    </source>
</evidence>
<dbReference type="Pfam" id="PF00248">
    <property type="entry name" value="Aldo_ket_red"/>
    <property type="match status" value="1"/>
</dbReference>
<dbReference type="PROSITE" id="PS00798">
    <property type="entry name" value="ALDOKETO_REDUCTASE_1"/>
    <property type="match status" value="1"/>
</dbReference>
<comment type="catalytic activity">
    <reaction evidence="4">
        <text>hydroxyacetone + NADP(+) = methylglyoxal + NADPH + H(+)</text>
        <dbReference type="Rhea" id="RHEA:27986"/>
        <dbReference type="ChEBI" id="CHEBI:15378"/>
        <dbReference type="ChEBI" id="CHEBI:17158"/>
        <dbReference type="ChEBI" id="CHEBI:27957"/>
        <dbReference type="ChEBI" id="CHEBI:57783"/>
        <dbReference type="ChEBI" id="CHEBI:58349"/>
    </reaction>
</comment>
<dbReference type="PIRSF" id="PIRSF000097">
    <property type="entry name" value="AKR"/>
    <property type="match status" value="1"/>
</dbReference>
<proteinExistence type="inferred from homology"/>
<dbReference type="AlphaFoldDB" id="A0A9D1WBF0"/>
<gene>
    <name evidence="9" type="ORF">H9850_00655</name>
</gene>
<dbReference type="EMBL" id="DXEV01000017">
    <property type="protein sequence ID" value="HIX55965.1"/>
    <property type="molecule type" value="Genomic_DNA"/>
</dbReference>
<dbReference type="InterPro" id="IPR018170">
    <property type="entry name" value="Aldo/ket_reductase_CS"/>
</dbReference>
<dbReference type="PRINTS" id="PR00069">
    <property type="entry name" value="ALDKETRDTASE"/>
</dbReference>
<dbReference type="GO" id="GO:0016616">
    <property type="term" value="F:oxidoreductase activity, acting on the CH-OH group of donors, NAD or NADP as acceptor"/>
    <property type="evidence" value="ECO:0007669"/>
    <property type="project" value="UniProtKB-ARBA"/>
</dbReference>
<dbReference type="PANTHER" id="PTHR43827">
    <property type="entry name" value="2,5-DIKETO-D-GLUCONIC ACID REDUCTASE"/>
    <property type="match status" value="1"/>
</dbReference>
<protein>
    <submittedName>
        <fullName evidence="9">Aldo/keto reductase</fullName>
    </submittedName>
</protein>
<keyword evidence="3" id="KW-0560">Oxidoreductase</keyword>
<evidence type="ECO:0000256" key="7">
    <source>
        <dbReference type="PIRSR" id="PIRSR000097-3"/>
    </source>
</evidence>
<feature type="binding site" evidence="6">
    <location>
        <position position="107"/>
    </location>
    <ligand>
        <name>substrate</name>
    </ligand>
</feature>
<accession>A0A9D1WBF0</accession>
<feature type="site" description="Lowers pKa of active site Tyr" evidence="7">
    <location>
        <position position="76"/>
    </location>
</feature>
<dbReference type="InterPro" id="IPR023210">
    <property type="entry name" value="NADP_OxRdtase_dom"/>
</dbReference>
<dbReference type="InterPro" id="IPR020471">
    <property type="entry name" value="AKR"/>
</dbReference>
<feature type="domain" description="NADP-dependent oxidoreductase" evidence="8">
    <location>
        <begin position="18"/>
        <end position="259"/>
    </location>
</feature>
<dbReference type="InterPro" id="IPR036812">
    <property type="entry name" value="NAD(P)_OxRdtase_dom_sf"/>
</dbReference>
<keyword evidence="2" id="KW-0521">NADP</keyword>
<evidence type="ECO:0000313" key="10">
    <source>
        <dbReference type="Proteomes" id="UP000886829"/>
    </source>
</evidence>
<reference evidence="9" key="2">
    <citation type="submission" date="2021-04" db="EMBL/GenBank/DDBJ databases">
        <authorList>
            <person name="Gilroy R."/>
        </authorList>
    </citation>
    <scope>NUCLEOTIDE SEQUENCE</scope>
    <source>
        <strain evidence="9">USASDec5-558</strain>
    </source>
</reference>